<protein>
    <submittedName>
        <fullName evidence="6">AraC family transcriptional regulator</fullName>
    </submittedName>
</protein>
<dbReference type="Proteomes" id="UP000256829">
    <property type="component" value="Unassembled WGS sequence"/>
</dbReference>
<organism evidence="6 7">
    <name type="scientific">Lysobacter soli</name>
    <dbReference type="NCBI Taxonomy" id="453783"/>
    <lineage>
        <taxon>Bacteria</taxon>
        <taxon>Pseudomonadati</taxon>
        <taxon>Pseudomonadota</taxon>
        <taxon>Gammaproteobacteria</taxon>
        <taxon>Lysobacterales</taxon>
        <taxon>Lysobacteraceae</taxon>
        <taxon>Lysobacter</taxon>
    </lineage>
</organism>
<dbReference type="InterPro" id="IPR032687">
    <property type="entry name" value="AraC-type_N"/>
</dbReference>
<keyword evidence="3" id="KW-0804">Transcription</keyword>
<evidence type="ECO:0000256" key="3">
    <source>
        <dbReference type="ARBA" id="ARBA00023163"/>
    </source>
</evidence>
<dbReference type="Pfam" id="PF12625">
    <property type="entry name" value="Arabinose_bd"/>
    <property type="match status" value="1"/>
</dbReference>
<dbReference type="SMART" id="SM00342">
    <property type="entry name" value="HTH_ARAC"/>
    <property type="match status" value="1"/>
</dbReference>
<dbReference type="InterPro" id="IPR009057">
    <property type="entry name" value="Homeodomain-like_sf"/>
</dbReference>
<dbReference type="InterPro" id="IPR018060">
    <property type="entry name" value="HTH_AraC"/>
</dbReference>
<feature type="domain" description="HTH araC/xylS-type" evidence="5">
    <location>
        <begin position="243"/>
        <end position="344"/>
    </location>
</feature>
<proteinExistence type="predicted"/>
<evidence type="ECO:0000313" key="7">
    <source>
        <dbReference type="Proteomes" id="UP000256829"/>
    </source>
</evidence>
<dbReference type="GO" id="GO:0005829">
    <property type="term" value="C:cytosol"/>
    <property type="evidence" value="ECO:0007669"/>
    <property type="project" value="TreeGrafter"/>
</dbReference>
<dbReference type="EMBL" id="QTJR01000014">
    <property type="protein sequence ID" value="RDY65774.1"/>
    <property type="molecule type" value="Genomic_DNA"/>
</dbReference>
<evidence type="ECO:0000256" key="2">
    <source>
        <dbReference type="ARBA" id="ARBA00023125"/>
    </source>
</evidence>
<dbReference type="Pfam" id="PF12833">
    <property type="entry name" value="HTH_18"/>
    <property type="match status" value="1"/>
</dbReference>
<dbReference type="AlphaFoldDB" id="A0A3D8V8Q6"/>
<dbReference type="PANTHER" id="PTHR47894:SF1">
    <property type="entry name" value="HTH-TYPE TRANSCRIPTIONAL REGULATOR VQSM"/>
    <property type="match status" value="1"/>
</dbReference>
<dbReference type="GO" id="GO:0003700">
    <property type="term" value="F:DNA-binding transcription factor activity"/>
    <property type="evidence" value="ECO:0007669"/>
    <property type="project" value="InterPro"/>
</dbReference>
<evidence type="ECO:0000259" key="5">
    <source>
        <dbReference type="PROSITE" id="PS01124"/>
    </source>
</evidence>
<sequence>MPSQHRDDPRLNNATIKSGIVAGLVAMAREHGVACDQWFSGLRLGPAAFDGEAPVYLSYRQACQIIRRAVRSLPVHGPGLVLGQRQGIGHFGLLGLAMLTAPQFAQAMQLGIRYAPITGAMMELELDEYDDGAMGVVARMQSSEPELEPFLCEELFASSLMLCRGLLGAEFRPRVLELTYPAPSYAADYVHVFACEVRFDAPRNRVVIDPRWLQAAMPANNSASAQQIIALCEEQMPAGQPRSEIVAVVERLLRQRIADNPREVQIAAELHLTERTLRRQLHAAHTSFSELHDRVRSESARALLADARLSIAHVGAAVGFKDAREFRRAFKRWTGVAPREMRAGEKQEANAVEHATPGGG</sequence>
<name>A0A3D8V8Q6_9GAMM</name>
<gene>
    <name evidence="6" type="ORF">DX912_15960</name>
</gene>
<evidence type="ECO:0000256" key="1">
    <source>
        <dbReference type="ARBA" id="ARBA00023015"/>
    </source>
</evidence>
<reference evidence="6 7" key="1">
    <citation type="submission" date="2018-08" db="EMBL/GenBank/DDBJ databases">
        <title>Lysobacter soli KCTC 22011, whole genome shotgun sequence.</title>
        <authorList>
            <person name="Zhang X."/>
            <person name="Feng G."/>
            <person name="Zhu H."/>
        </authorList>
    </citation>
    <scope>NUCLEOTIDE SEQUENCE [LARGE SCALE GENOMIC DNA]</scope>
    <source>
        <strain evidence="6 7">KCTC 22011</strain>
    </source>
</reference>
<dbReference type="GO" id="GO:0000976">
    <property type="term" value="F:transcription cis-regulatory region binding"/>
    <property type="evidence" value="ECO:0007669"/>
    <property type="project" value="TreeGrafter"/>
</dbReference>
<dbReference type="Gene3D" id="1.10.10.60">
    <property type="entry name" value="Homeodomain-like"/>
    <property type="match status" value="1"/>
</dbReference>
<keyword evidence="7" id="KW-1185">Reference proteome</keyword>
<accession>A0A3D8V8Q6</accession>
<keyword evidence="2" id="KW-0238">DNA-binding</keyword>
<dbReference type="PROSITE" id="PS01124">
    <property type="entry name" value="HTH_ARAC_FAMILY_2"/>
    <property type="match status" value="1"/>
</dbReference>
<keyword evidence="1" id="KW-0805">Transcription regulation</keyword>
<evidence type="ECO:0000256" key="4">
    <source>
        <dbReference type="SAM" id="MobiDB-lite"/>
    </source>
</evidence>
<comment type="caution">
    <text evidence="6">The sequence shown here is derived from an EMBL/GenBank/DDBJ whole genome shotgun (WGS) entry which is preliminary data.</text>
</comment>
<dbReference type="PANTHER" id="PTHR47894">
    <property type="entry name" value="HTH-TYPE TRANSCRIPTIONAL REGULATOR GADX"/>
    <property type="match status" value="1"/>
</dbReference>
<evidence type="ECO:0000313" key="6">
    <source>
        <dbReference type="EMBL" id="RDY65774.1"/>
    </source>
</evidence>
<feature type="region of interest" description="Disordered" evidence="4">
    <location>
        <begin position="341"/>
        <end position="360"/>
    </location>
</feature>
<dbReference type="SUPFAM" id="SSF46689">
    <property type="entry name" value="Homeodomain-like"/>
    <property type="match status" value="1"/>
</dbReference>